<protein>
    <submittedName>
        <fullName evidence="4">Vegetative incompatibility protein HET-E-1</fullName>
    </submittedName>
</protein>
<dbReference type="PANTHER" id="PTHR10622">
    <property type="entry name" value="HET DOMAIN-CONTAINING PROTEIN"/>
    <property type="match status" value="1"/>
</dbReference>
<evidence type="ECO:0000259" key="2">
    <source>
        <dbReference type="Pfam" id="PF06985"/>
    </source>
</evidence>
<feature type="domain" description="Heterokaryon incompatibility" evidence="2">
    <location>
        <begin position="22"/>
        <end position="113"/>
    </location>
</feature>
<evidence type="ECO:0000259" key="3">
    <source>
        <dbReference type="Pfam" id="PF26640"/>
    </source>
</evidence>
<dbReference type="Proteomes" id="UP000011096">
    <property type="component" value="Unassembled WGS sequence"/>
</dbReference>
<comment type="caution">
    <text evidence="4">The sequence shown here is derived from an EMBL/GenBank/DDBJ whole genome shotgun (WGS) entry which is preliminary data.</text>
</comment>
<dbReference type="InterPro" id="IPR010730">
    <property type="entry name" value="HET"/>
</dbReference>
<organism evidence="4 5">
    <name type="scientific">Colletotrichum fructicola (strain Nara gc5)</name>
    <name type="common">Anthracnose fungus</name>
    <name type="synonym">Colletotrichum gloeosporioides (strain Nara gc5)</name>
    <dbReference type="NCBI Taxonomy" id="1213859"/>
    <lineage>
        <taxon>Eukaryota</taxon>
        <taxon>Fungi</taxon>
        <taxon>Dikarya</taxon>
        <taxon>Ascomycota</taxon>
        <taxon>Pezizomycotina</taxon>
        <taxon>Sordariomycetes</taxon>
        <taxon>Hypocreomycetidae</taxon>
        <taxon>Glomerellales</taxon>
        <taxon>Glomerellaceae</taxon>
        <taxon>Colletotrichum</taxon>
        <taxon>Colletotrichum gloeosporioides species complex</taxon>
    </lineage>
</organism>
<sequence length="620" mass="70358">MMRLIHTPTMQLKEFIGRIPNYAILSHTWGANEITLQDLQSGGVELQSKQAFHKIEATCRQANRDGLEYAWVDSCCIDKTSSAELGEAINSMYRWYQDSAVCYAHLEDVNEDNLSRNEVSLGPFASSRWFNRGWTLQELIAPRQVEFYNAKWQRLAEKSSIVSDLERITGIDGFVLRGGSPQRASLGRRMSWAAGRKTTRVEDIAYSLLGIFDVNMPLLYGEGTDAFARLQEQILQQSDDHTLFAWRATSPSGPDEPLRGLLAQSPDEFSNFRDWPNPHNDNIVQIWPRSPVGVSKRGIHFTSKTKALGRRSILDILLFRSNASSIILPLNCSVGGDPQRVVGIYLDLQDGNRYARARPSKLADITIPDGRRMAICGIRTSSDLRIGYYDNPWGARPPGLSDIETLHVGATSLNPRRNTTPIGYYLAGIFTAEEEGGPLRCYSYQHEYREGRALNSALFLQLQRHRRWTLLLKGRSEGDIVLVTFWVFKERDLKFDAVRLQPSELQNDSGAITKALRTVVAPETHCVDKYIHMTDRRRELRLRLTETEVQGHKTWDLGIRLHGVNYQREPIGKRPLHPANDNNENDNNDNSIDNSNDDDEDVDEDKYSSSNNNNDSDDDN</sequence>
<dbReference type="RefSeq" id="XP_031883123.2">
    <property type="nucleotide sequence ID" value="XM_032019769.2"/>
</dbReference>
<dbReference type="Pfam" id="PF06985">
    <property type="entry name" value="HET"/>
    <property type="match status" value="1"/>
</dbReference>
<keyword evidence="5" id="KW-1185">Reference proteome</keyword>
<evidence type="ECO:0000313" key="4">
    <source>
        <dbReference type="EMBL" id="KAF4483651.1"/>
    </source>
</evidence>
<feature type="compositionally biased region" description="Acidic residues" evidence="1">
    <location>
        <begin position="595"/>
        <end position="604"/>
    </location>
</feature>
<dbReference type="OrthoDB" id="674604at2759"/>
<dbReference type="PANTHER" id="PTHR10622:SF10">
    <property type="entry name" value="HET DOMAIN-CONTAINING PROTEIN"/>
    <property type="match status" value="1"/>
</dbReference>
<reference evidence="4 5" key="2">
    <citation type="submission" date="2020-04" db="EMBL/GenBank/DDBJ databases">
        <title>Genome sequencing and assembly of multiple isolates from the Colletotrichum gloeosporioides species complex.</title>
        <authorList>
            <person name="Gan P."/>
            <person name="Shirasu K."/>
        </authorList>
    </citation>
    <scope>NUCLEOTIDE SEQUENCE [LARGE SCALE GENOMIC DNA]</scope>
    <source>
        <strain evidence="4 5">Nara gc5</strain>
    </source>
</reference>
<evidence type="ECO:0000313" key="5">
    <source>
        <dbReference type="Proteomes" id="UP000011096"/>
    </source>
</evidence>
<name>A0A7J6J1E9_COLFN</name>
<dbReference type="InterPro" id="IPR058525">
    <property type="entry name" value="DUF8212"/>
</dbReference>
<dbReference type="EMBL" id="ANPB02000004">
    <property type="protein sequence ID" value="KAF4483651.1"/>
    <property type="molecule type" value="Genomic_DNA"/>
</dbReference>
<dbReference type="InParanoid" id="A0A7J6J1E9"/>
<proteinExistence type="predicted"/>
<gene>
    <name evidence="4" type="ORF">CGGC5_v006886</name>
</gene>
<dbReference type="GeneID" id="43603992"/>
<feature type="region of interest" description="Disordered" evidence="1">
    <location>
        <begin position="570"/>
        <end position="620"/>
    </location>
</feature>
<accession>A0A7J6J1E9</accession>
<dbReference type="AlphaFoldDB" id="A0A7J6J1E9"/>
<evidence type="ECO:0000256" key="1">
    <source>
        <dbReference type="SAM" id="MobiDB-lite"/>
    </source>
</evidence>
<feature type="domain" description="DUF8212" evidence="3">
    <location>
        <begin position="226"/>
        <end position="252"/>
    </location>
</feature>
<dbReference type="Pfam" id="PF26640">
    <property type="entry name" value="DUF8212"/>
    <property type="match status" value="1"/>
</dbReference>
<reference evidence="4 5" key="1">
    <citation type="submission" date="2012-08" db="EMBL/GenBank/DDBJ databases">
        <authorList>
            <person name="Gan P.H.P."/>
            <person name="Ikeda K."/>
            <person name="Irieda H."/>
            <person name="Narusaka M."/>
            <person name="O'Connell R.J."/>
            <person name="Narusaka Y."/>
            <person name="Takano Y."/>
            <person name="Kubo Y."/>
            <person name="Shirasu K."/>
        </authorList>
    </citation>
    <scope>NUCLEOTIDE SEQUENCE [LARGE SCALE GENOMIC DNA]</scope>
    <source>
        <strain evidence="4 5">Nara gc5</strain>
    </source>
</reference>